<gene>
    <name evidence="1" type="ORF">FXV77_05855</name>
</gene>
<dbReference type="RefSeq" id="WP_148918266.1">
    <property type="nucleotide sequence ID" value="NZ_VTAV01000002.1"/>
</dbReference>
<evidence type="ECO:0000313" key="1">
    <source>
        <dbReference type="EMBL" id="TYR37527.1"/>
    </source>
</evidence>
<accession>A0A5D4HA61</accession>
<keyword evidence="2" id="KW-1185">Reference proteome</keyword>
<evidence type="ECO:0000313" key="2">
    <source>
        <dbReference type="Proteomes" id="UP000322362"/>
    </source>
</evidence>
<proteinExistence type="predicted"/>
<sequence>MRILLIILWSIAAQFTYGQLATWNLGGPSPTNGREASVTPTFVKEGMTVSDLSKGPLVKSRQGNARGFSGHLAKDIRTFDEAFENNAYFEFTIGVEKGHVLSISRLKAKLRIQEFSAKNFQWTYSLDGTNFKNLHDTAIQMSNLSNSGSNQPSLDLSQIKDLQNVKAKSKITFRLYVWGNDNSQDKGKISVGFGKSDAKNNSPVLKLEGSITKS</sequence>
<name>A0A5D4HA61_9SPHI</name>
<protein>
    <recommendedName>
        <fullName evidence="3">F5/8 type C domain-containing protein</fullName>
    </recommendedName>
</protein>
<reference evidence="1 2" key="1">
    <citation type="submission" date="2019-08" db="EMBL/GenBank/DDBJ databases">
        <title>Phlebobacter frassis gen. nov. sp. nov., a new member of family Sphingobacteriaceae isolated from sand fly rearing media.</title>
        <authorList>
            <person name="Kakumanu M.L."/>
            <person name="Marayati B.F."/>
            <person name="Wada-Katsumata A."/>
            <person name="Wasserberg G."/>
            <person name="Schal C."/>
            <person name="Apperson C.S."/>
            <person name="Ponnusamy L."/>
        </authorList>
    </citation>
    <scope>NUCLEOTIDE SEQUENCE [LARGE SCALE GENOMIC DNA]</scope>
    <source>
        <strain evidence="1 2">SSI9</strain>
    </source>
</reference>
<organism evidence="1 2">
    <name type="scientific">Sphingobacterium phlebotomi</name>
    <dbReference type="NCBI Taxonomy" id="2605433"/>
    <lineage>
        <taxon>Bacteria</taxon>
        <taxon>Pseudomonadati</taxon>
        <taxon>Bacteroidota</taxon>
        <taxon>Sphingobacteriia</taxon>
        <taxon>Sphingobacteriales</taxon>
        <taxon>Sphingobacteriaceae</taxon>
        <taxon>Sphingobacterium</taxon>
    </lineage>
</organism>
<dbReference type="Proteomes" id="UP000322362">
    <property type="component" value="Unassembled WGS sequence"/>
</dbReference>
<dbReference type="AlphaFoldDB" id="A0A5D4HA61"/>
<evidence type="ECO:0008006" key="3">
    <source>
        <dbReference type="Google" id="ProtNLM"/>
    </source>
</evidence>
<comment type="caution">
    <text evidence="1">The sequence shown here is derived from an EMBL/GenBank/DDBJ whole genome shotgun (WGS) entry which is preliminary data.</text>
</comment>
<dbReference type="EMBL" id="VTAV01000002">
    <property type="protein sequence ID" value="TYR37527.1"/>
    <property type="molecule type" value="Genomic_DNA"/>
</dbReference>